<dbReference type="RefSeq" id="WP_221554853.1">
    <property type="nucleotide sequence ID" value="NZ_JAIGNO010000001.1"/>
</dbReference>
<keyword evidence="2" id="KW-1185">Reference proteome</keyword>
<accession>A0ABS7J5R3</accession>
<comment type="caution">
    <text evidence="1">The sequence shown here is derived from an EMBL/GenBank/DDBJ whole genome shotgun (WGS) entry which is preliminary data.</text>
</comment>
<proteinExistence type="predicted"/>
<name>A0ABS7J5R3_9SPHN</name>
<organism evidence="1 2">
    <name type="scientific">Qipengyuania qiaonensis</name>
    <dbReference type="NCBI Taxonomy" id="2867240"/>
    <lineage>
        <taxon>Bacteria</taxon>
        <taxon>Pseudomonadati</taxon>
        <taxon>Pseudomonadota</taxon>
        <taxon>Alphaproteobacteria</taxon>
        <taxon>Sphingomonadales</taxon>
        <taxon>Erythrobacteraceae</taxon>
        <taxon>Qipengyuania</taxon>
    </lineage>
</organism>
<dbReference type="Proteomes" id="UP000755104">
    <property type="component" value="Unassembled WGS sequence"/>
</dbReference>
<protein>
    <recommendedName>
        <fullName evidence="3">Ribbon-helix-helix protein, CopG family</fullName>
    </recommendedName>
</protein>
<sequence length="98" mass="10859">MQTERVTYLTNAEQKAALEAFAKARGESVGSVLREAAARYMAEPDDMSEAEEAALNMLSRELEEAVPRWNAKMDSIEASIAQARKAVREALERVEATK</sequence>
<evidence type="ECO:0000313" key="1">
    <source>
        <dbReference type="EMBL" id="MBX7480958.1"/>
    </source>
</evidence>
<dbReference type="EMBL" id="JAIGNO010000001">
    <property type="protein sequence ID" value="MBX7480958.1"/>
    <property type="molecule type" value="Genomic_DNA"/>
</dbReference>
<evidence type="ECO:0000313" key="2">
    <source>
        <dbReference type="Proteomes" id="UP000755104"/>
    </source>
</evidence>
<gene>
    <name evidence="1" type="ORF">K3174_00310</name>
</gene>
<reference evidence="1 2" key="1">
    <citation type="submission" date="2021-08" db="EMBL/GenBank/DDBJ databases">
        <title>Comparative Genomics Analysis of the Genus Qipengyuania Reveals Extensive Genetic Diversity and Metabolic Versatility, Including the Description of Fifteen Novel Species.</title>
        <authorList>
            <person name="Liu Y."/>
        </authorList>
    </citation>
    <scope>NUCLEOTIDE SEQUENCE [LARGE SCALE GENOMIC DNA]</scope>
    <source>
        <strain evidence="1 2">6D47A</strain>
    </source>
</reference>
<evidence type="ECO:0008006" key="3">
    <source>
        <dbReference type="Google" id="ProtNLM"/>
    </source>
</evidence>